<evidence type="ECO:0000256" key="1">
    <source>
        <dbReference type="SAM" id="MobiDB-lite"/>
    </source>
</evidence>
<proteinExistence type="predicted"/>
<protein>
    <submittedName>
        <fullName evidence="2">LSU ribosomal protein L27p</fullName>
    </submittedName>
</protein>
<keyword evidence="2" id="KW-0689">Ribosomal protein</keyword>
<feature type="compositionally biased region" description="Basic residues" evidence="1">
    <location>
        <begin position="29"/>
        <end position="40"/>
    </location>
</feature>
<sequence>GSQEGCREHQERSRLQRPAPRCEALRWPGRQRRRDHRPSARHPLPPGHRCGPWRRRHALRPDGRCGPVRHPPRPQGRQHRPRRV</sequence>
<evidence type="ECO:0000313" key="2">
    <source>
        <dbReference type="EMBL" id="CAA9387859.1"/>
    </source>
</evidence>
<gene>
    <name evidence="2" type="ORF">AVDCRST_MAG32-2125</name>
</gene>
<accession>A0A6J4NH14</accession>
<dbReference type="GO" id="GO:0005840">
    <property type="term" value="C:ribosome"/>
    <property type="evidence" value="ECO:0007669"/>
    <property type="project" value="UniProtKB-KW"/>
</dbReference>
<feature type="compositionally biased region" description="Basic residues" evidence="1">
    <location>
        <begin position="70"/>
        <end position="84"/>
    </location>
</feature>
<organism evidence="2">
    <name type="scientific">uncultured Nocardioides sp</name>
    <dbReference type="NCBI Taxonomy" id="198441"/>
    <lineage>
        <taxon>Bacteria</taxon>
        <taxon>Bacillati</taxon>
        <taxon>Actinomycetota</taxon>
        <taxon>Actinomycetes</taxon>
        <taxon>Propionibacteriales</taxon>
        <taxon>Nocardioidaceae</taxon>
        <taxon>Nocardioides</taxon>
        <taxon>environmental samples</taxon>
    </lineage>
</organism>
<feature type="non-terminal residue" evidence="2">
    <location>
        <position position="84"/>
    </location>
</feature>
<name>A0A6J4NH14_9ACTN</name>
<dbReference type="EMBL" id="CADCUM010000086">
    <property type="protein sequence ID" value="CAA9387859.1"/>
    <property type="molecule type" value="Genomic_DNA"/>
</dbReference>
<feature type="compositionally biased region" description="Basic and acidic residues" evidence="1">
    <location>
        <begin position="1"/>
        <end position="14"/>
    </location>
</feature>
<dbReference type="AlphaFoldDB" id="A0A6J4NH14"/>
<keyword evidence="2" id="KW-0687">Ribonucleoprotein</keyword>
<feature type="region of interest" description="Disordered" evidence="1">
    <location>
        <begin position="1"/>
        <end position="84"/>
    </location>
</feature>
<feature type="non-terminal residue" evidence="2">
    <location>
        <position position="1"/>
    </location>
</feature>
<reference evidence="2" key="1">
    <citation type="submission" date="2020-02" db="EMBL/GenBank/DDBJ databases">
        <authorList>
            <person name="Meier V. D."/>
        </authorList>
    </citation>
    <scope>NUCLEOTIDE SEQUENCE</scope>
    <source>
        <strain evidence="2">AVDCRST_MAG32</strain>
    </source>
</reference>